<gene>
    <name evidence="8" type="primary">LOC114324373</name>
</gene>
<dbReference type="Gene3D" id="3.90.1150.10">
    <property type="entry name" value="Aspartate Aminotransferase, domain 1"/>
    <property type="match status" value="1"/>
</dbReference>
<proteinExistence type="inferred from homology"/>
<comment type="pathway">
    <text evidence="6">Amino-acid degradation; L-kynurenine degradation; kynurenate from L-kynurenine: step 1/2.</text>
</comment>
<dbReference type="InterPro" id="IPR004839">
    <property type="entry name" value="Aminotransferase_I/II_large"/>
</dbReference>
<evidence type="ECO:0000256" key="4">
    <source>
        <dbReference type="ARBA" id="ARBA00022679"/>
    </source>
</evidence>
<dbReference type="InterPro" id="IPR051326">
    <property type="entry name" value="Kynurenine-oxoglutarate_AT"/>
</dbReference>
<dbReference type="GO" id="GO:0005739">
    <property type="term" value="C:mitochondrion"/>
    <property type="evidence" value="ECO:0007669"/>
    <property type="project" value="TreeGrafter"/>
</dbReference>
<dbReference type="CDD" id="cd00609">
    <property type="entry name" value="AAT_like"/>
    <property type="match status" value="1"/>
</dbReference>
<accession>A0A6P7F3A1</accession>
<dbReference type="RefSeq" id="XP_028127990.1">
    <property type="nucleotide sequence ID" value="XM_028272189.1"/>
</dbReference>
<evidence type="ECO:0000313" key="8">
    <source>
        <dbReference type="RefSeq" id="XP_028127990.1"/>
    </source>
</evidence>
<dbReference type="InterPro" id="IPR015424">
    <property type="entry name" value="PyrdxlP-dep_Trfase"/>
</dbReference>
<dbReference type="GO" id="GO:0097053">
    <property type="term" value="P:L-kynurenine catabolic process"/>
    <property type="evidence" value="ECO:0007669"/>
    <property type="project" value="UniProtKB-UniPathway"/>
</dbReference>
<dbReference type="PANTHER" id="PTHR43807">
    <property type="entry name" value="FI04487P"/>
    <property type="match status" value="1"/>
</dbReference>
<name>A0A6P7F3A1_DIAVI</name>
<dbReference type="Pfam" id="PF00155">
    <property type="entry name" value="Aminotran_1_2"/>
    <property type="match status" value="1"/>
</dbReference>
<dbReference type="PANTHER" id="PTHR43807:SF20">
    <property type="entry name" value="FI04487P"/>
    <property type="match status" value="1"/>
</dbReference>
<dbReference type="InterPro" id="IPR015422">
    <property type="entry name" value="PyrdxlP-dep_Trfase_small"/>
</dbReference>
<evidence type="ECO:0000256" key="5">
    <source>
        <dbReference type="ARBA" id="ARBA00022898"/>
    </source>
</evidence>
<evidence type="ECO:0000256" key="3">
    <source>
        <dbReference type="ARBA" id="ARBA00022576"/>
    </source>
</evidence>
<evidence type="ECO:0000256" key="1">
    <source>
        <dbReference type="ARBA" id="ARBA00001933"/>
    </source>
</evidence>
<keyword evidence="5" id="KW-0663">Pyridoxal phosphate</keyword>
<dbReference type="GO" id="GO:0016212">
    <property type="term" value="F:kynurenine-oxoglutarate transaminase activity"/>
    <property type="evidence" value="ECO:0007669"/>
    <property type="project" value="TreeGrafter"/>
</dbReference>
<keyword evidence="4" id="KW-0808">Transferase</keyword>
<dbReference type="FunFam" id="3.40.640.10:FF:000024">
    <property type="entry name" value="Kynurenine--oxoglutarate transaminase 3"/>
    <property type="match status" value="1"/>
</dbReference>
<dbReference type="UniPathway" id="UPA00334">
    <property type="reaction ID" value="UER00726"/>
</dbReference>
<keyword evidence="3" id="KW-0032">Aminotransferase</keyword>
<evidence type="ECO:0000259" key="7">
    <source>
        <dbReference type="Pfam" id="PF00155"/>
    </source>
</evidence>
<evidence type="ECO:0000256" key="6">
    <source>
        <dbReference type="ARBA" id="ARBA00024016"/>
    </source>
</evidence>
<comment type="similarity">
    <text evidence="2">Belongs to the class-I pyridoxal-phosphate-dependent aminotransferase family.</text>
</comment>
<sequence length="433" mass="49620">MNKNFVKFQQIAKYATMADVQARFVLPKRYEGSGPSVWTEYIQMAIDYKPLNLGQGFSDYSPPKYITDNLAEVSHSSNPLMQQYTRGFGHPRLVKAIANLYSPLIGRNLDERNEVITTSGAYEALFSAISGHTDLGDEVIILEPFFDCYEPMVKYAGGVPVFIPLTPKESRGKLPTSADWTFDKLELEKAFNEKTKIIIVNSPNNPLGKVFSIDELTFIADLCKKWNVLCISDEVYEWIVYKPHEHIRMATLPDMWERTITIGSAGKSFSVTGWKVGWAYCPEFLMKNLHIVHQNSVYTGVTPIQVAFAKLFEKEYSKTNQPDSYFESLEKDLREKRDFIVDCLRKNHFKPIVADGGMYVMADISDQASKTDLGNEEGEFVDQKFVKRLMKHHSLQLFPVTVFCTPENRKYYENYVRICFVKVSTDTLLLRTI</sequence>
<dbReference type="Gene3D" id="3.40.640.10">
    <property type="entry name" value="Type I PLP-dependent aspartate aminotransferase-like (Major domain)"/>
    <property type="match status" value="1"/>
</dbReference>
<dbReference type="SUPFAM" id="SSF53383">
    <property type="entry name" value="PLP-dependent transferases"/>
    <property type="match status" value="1"/>
</dbReference>
<dbReference type="InterPro" id="IPR015421">
    <property type="entry name" value="PyrdxlP-dep_Trfase_major"/>
</dbReference>
<dbReference type="OrthoDB" id="2414662at2759"/>
<protein>
    <submittedName>
        <fullName evidence="8">Kynurenine--oxoglutarate transaminase 3-like</fullName>
    </submittedName>
</protein>
<organism evidence="8">
    <name type="scientific">Diabrotica virgifera virgifera</name>
    <name type="common">western corn rootworm</name>
    <dbReference type="NCBI Taxonomy" id="50390"/>
    <lineage>
        <taxon>Eukaryota</taxon>
        <taxon>Metazoa</taxon>
        <taxon>Ecdysozoa</taxon>
        <taxon>Arthropoda</taxon>
        <taxon>Hexapoda</taxon>
        <taxon>Insecta</taxon>
        <taxon>Pterygota</taxon>
        <taxon>Neoptera</taxon>
        <taxon>Endopterygota</taxon>
        <taxon>Coleoptera</taxon>
        <taxon>Polyphaga</taxon>
        <taxon>Cucujiformia</taxon>
        <taxon>Chrysomeloidea</taxon>
        <taxon>Chrysomelidae</taxon>
        <taxon>Galerucinae</taxon>
        <taxon>Diabroticina</taxon>
        <taxon>Diabroticites</taxon>
        <taxon>Diabrotica</taxon>
    </lineage>
</organism>
<comment type="cofactor">
    <cofactor evidence="1">
        <name>pyridoxal 5'-phosphate</name>
        <dbReference type="ChEBI" id="CHEBI:597326"/>
    </cofactor>
</comment>
<dbReference type="GO" id="GO:0030170">
    <property type="term" value="F:pyridoxal phosphate binding"/>
    <property type="evidence" value="ECO:0007669"/>
    <property type="project" value="InterPro"/>
</dbReference>
<evidence type="ECO:0000256" key="2">
    <source>
        <dbReference type="ARBA" id="ARBA00007441"/>
    </source>
</evidence>
<feature type="domain" description="Aminotransferase class I/classII large" evidence="7">
    <location>
        <begin position="50"/>
        <end position="426"/>
    </location>
</feature>
<dbReference type="AlphaFoldDB" id="A0A6P7F3A1"/>
<reference evidence="8" key="1">
    <citation type="submission" date="2025-08" db="UniProtKB">
        <authorList>
            <consortium name="RefSeq"/>
        </authorList>
    </citation>
    <scope>IDENTIFICATION</scope>
    <source>
        <tissue evidence="8">Whole insect</tissue>
    </source>
</reference>
<dbReference type="InParanoid" id="A0A6P7F3A1"/>